<dbReference type="PANTHER" id="PTHR46238:SF8">
    <property type="entry name" value="ENDONUCLEASE_EXONUCLEASE_PHOSPHATASE DOMAIN-CONTAINING PROTEIN"/>
    <property type="match status" value="1"/>
</dbReference>
<keyword evidence="2" id="KW-1185">Reference proteome</keyword>
<comment type="caution">
    <text evidence="1">The sequence shown here is derived from an EMBL/GenBank/DDBJ whole genome shotgun (WGS) entry which is preliminary data.</text>
</comment>
<sequence length="96" mass="11527">MVVRPAMLYGAKCWPLKEKHNIKLSIAEMRMLKWMRGLTLRDRIRNEHIRKKVGVVPMTYKIRESRLRWFGHVKCQPPDDPDRRVIVLDLTYVKRG</sequence>
<reference evidence="1" key="1">
    <citation type="journal article" date="2022" name="Front. Genet.">
        <title>Chromosome-Scale Assembly of the Dendrobium nobile Genome Provides Insights Into the Molecular Mechanism of the Biosynthesis of the Medicinal Active Ingredient of Dendrobium.</title>
        <authorList>
            <person name="Xu Q."/>
            <person name="Niu S.-C."/>
            <person name="Li K.-L."/>
            <person name="Zheng P.-J."/>
            <person name="Zhang X.-J."/>
            <person name="Jia Y."/>
            <person name="Liu Y."/>
            <person name="Niu Y.-X."/>
            <person name="Yu L.-H."/>
            <person name="Chen D.-F."/>
            <person name="Zhang G.-Q."/>
        </authorList>
    </citation>
    <scope>NUCLEOTIDE SEQUENCE</scope>
    <source>
        <tissue evidence="1">Leaf</tissue>
    </source>
</reference>
<dbReference type="EMBL" id="JAGYWB010000003">
    <property type="protein sequence ID" value="KAI0527149.1"/>
    <property type="molecule type" value="Genomic_DNA"/>
</dbReference>
<evidence type="ECO:0008006" key="3">
    <source>
        <dbReference type="Google" id="ProtNLM"/>
    </source>
</evidence>
<evidence type="ECO:0000313" key="1">
    <source>
        <dbReference type="EMBL" id="KAI0527149.1"/>
    </source>
</evidence>
<proteinExistence type="predicted"/>
<dbReference type="AlphaFoldDB" id="A0A8T3C4P7"/>
<accession>A0A8T3C4P7</accession>
<evidence type="ECO:0000313" key="2">
    <source>
        <dbReference type="Proteomes" id="UP000829196"/>
    </source>
</evidence>
<protein>
    <recommendedName>
        <fullName evidence="3">Ataxia telangiectasia mutated family protein</fullName>
    </recommendedName>
</protein>
<gene>
    <name evidence="1" type="ORF">KFK09_002747</name>
</gene>
<name>A0A8T3C4P7_DENNO</name>
<organism evidence="1 2">
    <name type="scientific">Dendrobium nobile</name>
    <name type="common">Orchid</name>
    <dbReference type="NCBI Taxonomy" id="94219"/>
    <lineage>
        <taxon>Eukaryota</taxon>
        <taxon>Viridiplantae</taxon>
        <taxon>Streptophyta</taxon>
        <taxon>Embryophyta</taxon>
        <taxon>Tracheophyta</taxon>
        <taxon>Spermatophyta</taxon>
        <taxon>Magnoliopsida</taxon>
        <taxon>Liliopsida</taxon>
        <taxon>Asparagales</taxon>
        <taxon>Orchidaceae</taxon>
        <taxon>Epidendroideae</taxon>
        <taxon>Malaxideae</taxon>
        <taxon>Dendrobiinae</taxon>
        <taxon>Dendrobium</taxon>
    </lineage>
</organism>
<dbReference type="OrthoDB" id="769866at2759"/>
<dbReference type="SMR" id="A0A8T3C4P7"/>
<dbReference type="Proteomes" id="UP000829196">
    <property type="component" value="Unassembled WGS sequence"/>
</dbReference>
<dbReference type="PANTHER" id="PTHR46238">
    <property type="entry name" value="REVERSE TRANSCRIPTASE DOMAIN-CONTAINING PROTEIN"/>
    <property type="match status" value="1"/>
</dbReference>